<dbReference type="InParanoid" id="A0A068VDZ7"/>
<name>A0A068VDZ7_COFCA</name>
<evidence type="ECO:0000313" key="1">
    <source>
        <dbReference type="EMBL" id="CDP18754.1"/>
    </source>
</evidence>
<protein>
    <submittedName>
        <fullName evidence="1">DH200=94 genomic scaffold, scaffold_280</fullName>
    </submittedName>
</protein>
<dbReference type="EMBL" id="HG739364">
    <property type="protein sequence ID" value="CDP18754.1"/>
    <property type="molecule type" value="Genomic_DNA"/>
</dbReference>
<dbReference type="Proteomes" id="UP000295252">
    <property type="component" value="Unassembled WGS sequence"/>
</dbReference>
<proteinExistence type="predicted"/>
<dbReference type="Gramene" id="CDP18754">
    <property type="protein sequence ID" value="CDP18754"/>
    <property type="gene ID" value="GSCOC_T00012077001"/>
</dbReference>
<dbReference type="PANTHER" id="PTHR44843:SF14">
    <property type="entry name" value="METHYLTRANSFERASE TYPE 11 DOMAIN-CONTAINING PROTEIN"/>
    <property type="match status" value="1"/>
</dbReference>
<sequence length="156" mass="17672">MISGQSFDRFGNNTFDFAFFGLRISLDFVLVDQPFEIVSEVCRILRYGGYLVVDITVKDEYGFNSFLTLFTCCGLTIFRGIKSLNSTSSIHEEVKMWAAYGLLKGHISNSILDDIVQRCDNNTVLEYKQDLIGDLEPLEDWTEHGKQGGSPVHQGW</sequence>
<evidence type="ECO:0000313" key="2">
    <source>
        <dbReference type="Proteomes" id="UP000295252"/>
    </source>
</evidence>
<dbReference type="PANTHER" id="PTHR44843">
    <property type="entry name" value="METHYLTRANSFERASE"/>
    <property type="match status" value="1"/>
</dbReference>
<organism evidence="1 2">
    <name type="scientific">Coffea canephora</name>
    <name type="common">Robusta coffee</name>
    <dbReference type="NCBI Taxonomy" id="49390"/>
    <lineage>
        <taxon>Eukaryota</taxon>
        <taxon>Viridiplantae</taxon>
        <taxon>Streptophyta</taxon>
        <taxon>Embryophyta</taxon>
        <taxon>Tracheophyta</taxon>
        <taxon>Spermatophyta</taxon>
        <taxon>Magnoliopsida</taxon>
        <taxon>eudicotyledons</taxon>
        <taxon>Gunneridae</taxon>
        <taxon>Pentapetalae</taxon>
        <taxon>asterids</taxon>
        <taxon>lamiids</taxon>
        <taxon>Gentianales</taxon>
        <taxon>Rubiaceae</taxon>
        <taxon>Ixoroideae</taxon>
        <taxon>Gardenieae complex</taxon>
        <taxon>Bertiereae - Coffeeae clade</taxon>
        <taxon>Coffeeae</taxon>
        <taxon>Coffea</taxon>
    </lineage>
</organism>
<dbReference type="PhylomeDB" id="A0A068VDZ7"/>
<dbReference type="AlphaFoldDB" id="A0A068VDZ7"/>
<reference evidence="2" key="1">
    <citation type="journal article" date="2014" name="Science">
        <title>The coffee genome provides insight into the convergent evolution of caffeine biosynthesis.</title>
        <authorList>
            <person name="Denoeud F."/>
            <person name="Carretero-Paulet L."/>
            <person name="Dereeper A."/>
            <person name="Droc G."/>
            <person name="Guyot R."/>
            <person name="Pietrella M."/>
            <person name="Zheng C."/>
            <person name="Alberti A."/>
            <person name="Anthony F."/>
            <person name="Aprea G."/>
            <person name="Aury J.M."/>
            <person name="Bento P."/>
            <person name="Bernard M."/>
            <person name="Bocs S."/>
            <person name="Campa C."/>
            <person name="Cenci A."/>
            <person name="Combes M.C."/>
            <person name="Crouzillat D."/>
            <person name="Da Silva C."/>
            <person name="Daddiego L."/>
            <person name="De Bellis F."/>
            <person name="Dussert S."/>
            <person name="Garsmeur O."/>
            <person name="Gayraud T."/>
            <person name="Guignon V."/>
            <person name="Jahn K."/>
            <person name="Jamilloux V."/>
            <person name="Joet T."/>
            <person name="Labadie K."/>
            <person name="Lan T."/>
            <person name="Leclercq J."/>
            <person name="Lepelley M."/>
            <person name="Leroy T."/>
            <person name="Li L.T."/>
            <person name="Librado P."/>
            <person name="Lopez L."/>
            <person name="Munoz A."/>
            <person name="Noel B."/>
            <person name="Pallavicini A."/>
            <person name="Perrotta G."/>
            <person name="Poncet V."/>
            <person name="Pot D."/>
            <person name="Priyono X."/>
            <person name="Rigoreau M."/>
            <person name="Rouard M."/>
            <person name="Rozas J."/>
            <person name="Tranchant-Dubreuil C."/>
            <person name="VanBuren R."/>
            <person name="Zhang Q."/>
            <person name="Andrade A.C."/>
            <person name="Argout X."/>
            <person name="Bertrand B."/>
            <person name="de Kochko A."/>
            <person name="Graziosi G."/>
            <person name="Henry R.J."/>
            <person name="Jayarama X."/>
            <person name="Ming R."/>
            <person name="Nagai C."/>
            <person name="Rounsley S."/>
            <person name="Sankoff D."/>
            <person name="Giuliano G."/>
            <person name="Albert V.A."/>
            <person name="Wincker P."/>
            <person name="Lashermes P."/>
        </authorList>
    </citation>
    <scope>NUCLEOTIDE SEQUENCE [LARGE SCALE GENOMIC DNA]</scope>
    <source>
        <strain evidence="2">cv. DH200-94</strain>
    </source>
</reference>
<accession>A0A068VDZ7</accession>
<keyword evidence="2" id="KW-1185">Reference proteome</keyword>
<gene>
    <name evidence="1" type="ORF">GSCOC_T00012077001</name>
</gene>